<sequence length="385" mass="42207">MPELVTRERSLSSEHAGSELGTSIDGSRPNSRKDFEIALICALRVEFDAVEALFDEYYEPEHDFSFGKAPGDPNAYTTGRVCGHDVVLAFMPGMGKVSSANVAAGFRASFPDIELGIVVGICGGVPLGRDDEKEVLLGDVVISTALVQFDLGRQYVNKAVRKDTLQDNLGRPNLEIRAFLAKLSGSRGRTMLRGKTSFYLEELCEKDGFHKSSYPGADNDKLYRPTYRHKHQDPDASCICANCHGPHDDVCAAALEASCEELGCHDSELVNRARIETVKLATQDRYPFYGAGSGETQKPAIHFGVVVSGDSVMKSGYHRDDIASREKAIAFEMEGAGVWDTFPTVVIKSVCDYADSHKNKKWQRYAAATAAACMKAFLGEWRQAR</sequence>
<dbReference type="Gene3D" id="3.40.50.1580">
    <property type="entry name" value="Nucleoside phosphorylase domain"/>
    <property type="match status" value="1"/>
</dbReference>
<evidence type="ECO:0000313" key="4">
    <source>
        <dbReference type="Proteomes" id="UP000241546"/>
    </source>
</evidence>
<dbReference type="RefSeq" id="XP_024754126.1">
    <property type="nucleotide sequence ID" value="XM_024889474.1"/>
</dbReference>
<dbReference type="InterPro" id="IPR053137">
    <property type="entry name" value="NLR-like"/>
</dbReference>
<dbReference type="AlphaFoldDB" id="A0A2T4BNE7"/>
<dbReference type="Proteomes" id="UP000241546">
    <property type="component" value="Unassembled WGS sequence"/>
</dbReference>
<name>A0A2T4BNE7_9HYPO</name>
<dbReference type="OrthoDB" id="1658288at2759"/>
<dbReference type="GO" id="GO:0003824">
    <property type="term" value="F:catalytic activity"/>
    <property type="evidence" value="ECO:0007669"/>
    <property type="project" value="InterPro"/>
</dbReference>
<dbReference type="GeneID" id="36597593"/>
<evidence type="ECO:0000259" key="2">
    <source>
        <dbReference type="Pfam" id="PF01048"/>
    </source>
</evidence>
<dbReference type="InterPro" id="IPR035994">
    <property type="entry name" value="Nucleoside_phosphorylase_sf"/>
</dbReference>
<protein>
    <submittedName>
        <fullName evidence="3">Purine and uridine phosphorylase</fullName>
    </submittedName>
</protein>
<dbReference type="PANTHER" id="PTHR46082">
    <property type="entry name" value="ATP/GTP-BINDING PROTEIN-RELATED"/>
    <property type="match status" value="1"/>
</dbReference>
<feature type="domain" description="Nucleoside phosphorylase" evidence="2">
    <location>
        <begin position="37"/>
        <end position="158"/>
    </location>
</feature>
<feature type="region of interest" description="Disordered" evidence="1">
    <location>
        <begin position="1"/>
        <end position="29"/>
    </location>
</feature>
<dbReference type="EMBL" id="KZ680207">
    <property type="protein sequence ID" value="PTB70806.1"/>
    <property type="molecule type" value="Genomic_DNA"/>
</dbReference>
<dbReference type="GO" id="GO:0009116">
    <property type="term" value="P:nucleoside metabolic process"/>
    <property type="evidence" value="ECO:0007669"/>
    <property type="project" value="InterPro"/>
</dbReference>
<keyword evidence="4" id="KW-1185">Reference proteome</keyword>
<evidence type="ECO:0000256" key="1">
    <source>
        <dbReference type="SAM" id="MobiDB-lite"/>
    </source>
</evidence>
<evidence type="ECO:0000313" key="3">
    <source>
        <dbReference type="EMBL" id="PTB70806.1"/>
    </source>
</evidence>
<reference evidence="4" key="1">
    <citation type="submission" date="2016-07" db="EMBL/GenBank/DDBJ databases">
        <title>Multiple horizontal gene transfer events from other fungi enriched the ability of initially mycotrophic Trichoderma (Ascomycota) to feed on dead plant biomass.</title>
        <authorList>
            <consortium name="DOE Joint Genome Institute"/>
            <person name="Atanasova L."/>
            <person name="Chenthamara K."/>
            <person name="Zhang J."/>
            <person name="Grujic M."/>
            <person name="Henrissat B."/>
            <person name="Kuo A."/>
            <person name="Aerts A."/>
            <person name="Salamov A."/>
            <person name="Lipzen A."/>
            <person name="Labutti K."/>
            <person name="Barry K."/>
            <person name="Miao Y."/>
            <person name="Rahimi M.J."/>
            <person name="Shen Q."/>
            <person name="Grigoriev I.V."/>
            <person name="Kubicek C.P."/>
            <person name="Druzhinina I.S."/>
        </authorList>
    </citation>
    <scope>NUCLEOTIDE SEQUENCE [LARGE SCALE GENOMIC DNA]</scope>
    <source>
        <strain evidence="4">TUCIM 6016</strain>
    </source>
</reference>
<dbReference type="PANTHER" id="PTHR46082:SF6">
    <property type="entry name" value="AAA+ ATPASE DOMAIN-CONTAINING PROTEIN-RELATED"/>
    <property type="match status" value="1"/>
</dbReference>
<proteinExistence type="predicted"/>
<dbReference type="Pfam" id="PF01048">
    <property type="entry name" value="PNP_UDP_1"/>
    <property type="match status" value="1"/>
</dbReference>
<organism evidence="3 4">
    <name type="scientific">Trichoderma citrinoviride</name>
    <dbReference type="NCBI Taxonomy" id="58853"/>
    <lineage>
        <taxon>Eukaryota</taxon>
        <taxon>Fungi</taxon>
        <taxon>Dikarya</taxon>
        <taxon>Ascomycota</taxon>
        <taxon>Pezizomycotina</taxon>
        <taxon>Sordariomycetes</taxon>
        <taxon>Hypocreomycetidae</taxon>
        <taxon>Hypocreales</taxon>
        <taxon>Hypocreaceae</taxon>
        <taxon>Trichoderma</taxon>
    </lineage>
</organism>
<gene>
    <name evidence="3" type="ORF">BBK36DRAFT_1109416</name>
</gene>
<dbReference type="InterPro" id="IPR000845">
    <property type="entry name" value="Nucleoside_phosphorylase_d"/>
</dbReference>
<accession>A0A2T4BNE7</accession>
<feature type="compositionally biased region" description="Polar residues" evidence="1">
    <location>
        <begin position="20"/>
        <end position="29"/>
    </location>
</feature>
<dbReference type="SUPFAM" id="SSF53167">
    <property type="entry name" value="Purine and uridine phosphorylases"/>
    <property type="match status" value="1"/>
</dbReference>
<feature type="compositionally biased region" description="Basic and acidic residues" evidence="1">
    <location>
        <begin position="1"/>
        <end position="12"/>
    </location>
</feature>